<dbReference type="RefSeq" id="WP_042971032.1">
    <property type="nucleotide sequence ID" value="NZ_JGDB01000027.1"/>
</dbReference>
<keyword evidence="1" id="KW-0812">Transmembrane</keyword>
<organism evidence="2 3">
    <name type="scientific">Bacteroides fragilis str. 3998T(B)3</name>
    <dbReference type="NCBI Taxonomy" id="1339316"/>
    <lineage>
        <taxon>Bacteria</taxon>
        <taxon>Pseudomonadati</taxon>
        <taxon>Bacteroidota</taxon>
        <taxon>Bacteroidia</taxon>
        <taxon>Bacteroidales</taxon>
        <taxon>Bacteroidaceae</taxon>
        <taxon>Bacteroides</taxon>
    </lineage>
</organism>
<keyword evidence="1" id="KW-0472">Membrane</keyword>
<dbReference type="EMBL" id="JGDB01000027">
    <property type="protein sequence ID" value="EXY91881.1"/>
    <property type="molecule type" value="Genomic_DNA"/>
</dbReference>
<dbReference type="Proteomes" id="UP000020773">
    <property type="component" value="Unassembled WGS sequence"/>
</dbReference>
<name>A0A015V960_BACFG</name>
<evidence type="ECO:0000256" key="1">
    <source>
        <dbReference type="SAM" id="Phobius"/>
    </source>
</evidence>
<dbReference type="PROSITE" id="PS51257">
    <property type="entry name" value="PROKAR_LIPOPROTEIN"/>
    <property type="match status" value="1"/>
</dbReference>
<reference evidence="2 3" key="1">
    <citation type="submission" date="2014-02" db="EMBL/GenBank/DDBJ databases">
        <authorList>
            <person name="Sears C."/>
            <person name="Carroll K."/>
            <person name="Sack B.R."/>
            <person name="Qadri F."/>
            <person name="Myers L.L."/>
            <person name="Chung G.-T."/>
            <person name="Escheverria P."/>
            <person name="Fraser C.M."/>
            <person name="Sadzewicz L."/>
            <person name="Shefchek K.A."/>
            <person name="Tallon L."/>
            <person name="Das S.P."/>
            <person name="Daugherty S."/>
            <person name="Mongodin E.F."/>
        </authorList>
    </citation>
    <scope>NUCLEOTIDE SEQUENCE [LARGE SCALE GENOMIC DNA]</scope>
    <source>
        <strain evidence="3">3998T(B)3</strain>
    </source>
</reference>
<keyword evidence="1" id="KW-1133">Transmembrane helix</keyword>
<evidence type="ECO:0000313" key="3">
    <source>
        <dbReference type="Proteomes" id="UP000020773"/>
    </source>
</evidence>
<protein>
    <recommendedName>
        <fullName evidence="4">Lipoprotein</fullName>
    </recommendedName>
</protein>
<feature type="transmembrane region" description="Helical" evidence="1">
    <location>
        <begin position="7"/>
        <end position="27"/>
    </location>
</feature>
<comment type="caution">
    <text evidence="2">The sequence shown here is derived from an EMBL/GenBank/DDBJ whole genome shotgun (WGS) entry which is preliminary data.</text>
</comment>
<dbReference type="PATRIC" id="fig|1339316.3.peg.1299"/>
<evidence type="ECO:0008006" key="4">
    <source>
        <dbReference type="Google" id="ProtNLM"/>
    </source>
</evidence>
<proteinExistence type="predicted"/>
<sequence>MNCKNQYLKIVLSIAGLSAVPIAIFTLTSCDGSNVKSLVEAQPTPAGLYREYLSETRGQKELSFEDLTAYIGKWQTLKDSVTATMRRDTTYRAHSDIREECILLHDSVRAELSRLAMSKPRTYKEVLILKERFSSYTGDVELHRSAEEIRPFFAELDKRPACRGNKEQILSAYRNVLAETLNNGIHGNGDLKKFIEREDAAFRAFLSGLHELGEANMADITRDTEKCCSEVFFAAGRKEITYKDATIYMALRTDRRLIQNVRACLDNIRRGKVVTPEQAQAYVWMILQPYASLDGLCMTLLSPEDKEPLYRMAAETPAAFEKLRRILPSEGDRLDELPGMLMEIFIASL</sequence>
<accession>A0A015V960</accession>
<gene>
    <name evidence="2" type="ORF">M125_1337</name>
</gene>
<evidence type="ECO:0000313" key="2">
    <source>
        <dbReference type="EMBL" id="EXY91881.1"/>
    </source>
</evidence>
<dbReference type="AlphaFoldDB" id="A0A015V960"/>